<evidence type="ECO:0000313" key="3">
    <source>
        <dbReference type="Proteomes" id="UP000054815"/>
    </source>
</evidence>
<reference evidence="2 3" key="1">
    <citation type="submission" date="2015-01" db="EMBL/GenBank/DDBJ databases">
        <title>Evolution of Trichinella species and genotypes.</title>
        <authorList>
            <person name="Korhonen P.K."/>
            <person name="Edoardo P."/>
            <person name="Giuseppe L.R."/>
            <person name="Gasser R.B."/>
        </authorList>
    </citation>
    <scope>NUCLEOTIDE SEQUENCE [LARGE SCALE GENOMIC DNA]</scope>
    <source>
        <strain evidence="2">ISS141</strain>
    </source>
</reference>
<proteinExistence type="predicted"/>
<accession>A0A0V0Y605</accession>
<protein>
    <submittedName>
        <fullName evidence="2">Uncharacterized protein</fullName>
    </submittedName>
</protein>
<dbReference type="EMBL" id="JYDU01000053">
    <property type="protein sequence ID" value="KRX95688.1"/>
    <property type="molecule type" value="Genomic_DNA"/>
</dbReference>
<feature type="region of interest" description="Disordered" evidence="1">
    <location>
        <begin position="59"/>
        <end position="100"/>
    </location>
</feature>
<dbReference type="Proteomes" id="UP000054815">
    <property type="component" value="Unassembled WGS sequence"/>
</dbReference>
<evidence type="ECO:0000313" key="2">
    <source>
        <dbReference type="EMBL" id="KRX95688.1"/>
    </source>
</evidence>
<organism evidence="2 3">
    <name type="scientific">Trichinella pseudospiralis</name>
    <name type="common">Parasitic roundworm</name>
    <dbReference type="NCBI Taxonomy" id="6337"/>
    <lineage>
        <taxon>Eukaryota</taxon>
        <taxon>Metazoa</taxon>
        <taxon>Ecdysozoa</taxon>
        <taxon>Nematoda</taxon>
        <taxon>Enoplea</taxon>
        <taxon>Dorylaimia</taxon>
        <taxon>Trichinellida</taxon>
        <taxon>Trichinellidae</taxon>
        <taxon>Trichinella</taxon>
    </lineage>
</organism>
<evidence type="ECO:0000256" key="1">
    <source>
        <dbReference type="SAM" id="MobiDB-lite"/>
    </source>
</evidence>
<name>A0A0V0Y605_TRIPS</name>
<comment type="caution">
    <text evidence="2">The sequence shown here is derived from an EMBL/GenBank/DDBJ whole genome shotgun (WGS) entry which is preliminary data.</text>
</comment>
<dbReference type="AlphaFoldDB" id="A0A0V0Y605"/>
<sequence>MWTIPMMCNQHQVSNSSAILWVVLNLPSLLLKPSETTSLLRCKIQNNAARKLSVKDVIHQKDEEKSPKSKFCTEQRHSETKRDKGDSLERSRKESQENKTFLKGDALIPVDFIEGRAL</sequence>
<gene>
    <name evidence="2" type="ORF">T4E_1413</name>
</gene>